<keyword evidence="6 7" id="KW-0472">Membrane</keyword>
<feature type="transmembrane region" description="Helical" evidence="7">
    <location>
        <begin position="93"/>
        <end position="112"/>
    </location>
</feature>
<dbReference type="Proteomes" id="UP000503169">
    <property type="component" value="Chromosome"/>
</dbReference>
<feature type="transmembrane region" description="Helical" evidence="7">
    <location>
        <begin position="9"/>
        <end position="28"/>
    </location>
</feature>
<dbReference type="AlphaFoldDB" id="A0A0F4HBH4"/>
<reference evidence="10 13" key="3">
    <citation type="submission" date="2020-04" db="EMBL/GenBank/DDBJ databases">
        <title>Novel strain L. Fermentum HFD1 producer antibacterial peptides.</title>
        <authorList>
            <person name="Ozhegov G.D."/>
            <person name="Pavlova A.S."/>
            <person name="Zhuravleva D.E."/>
            <person name="Gogoleva N.V."/>
            <person name="Shagimardanova E.I."/>
            <person name="Markelova M.I."/>
            <person name="Yarullina D.R."/>
            <person name="Kayumov A.R."/>
        </authorList>
    </citation>
    <scope>NUCLEOTIDE SEQUENCE [LARGE SCALE GENOMIC DNA]</scope>
    <source>
        <strain evidence="10 13">HFD1</strain>
    </source>
</reference>
<dbReference type="PANTHER" id="PTHR30106:SF2">
    <property type="entry name" value="UPF0324 INNER MEMBRANE PROTEIN YEIH"/>
    <property type="match status" value="1"/>
</dbReference>
<dbReference type="Pfam" id="PF03601">
    <property type="entry name" value="Cons_hypoth698"/>
    <property type="match status" value="1"/>
</dbReference>
<keyword evidence="4 7" id="KW-0812">Transmembrane</keyword>
<feature type="transmembrane region" description="Helical" evidence="7">
    <location>
        <begin position="261"/>
        <end position="280"/>
    </location>
</feature>
<dbReference type="EMBL" id="CP019030">
    <property type="protein sequence ID" value="APU45496.1"/>
    <property type="molecule type" value="Genomic_DNA"/>
</dbReference>
<name>A0A0F4HBH4_LIMFE</name>
<dbReference type="OrthoDB" id="9811391at2"/>
<dbReference type="Proteomes" id="UP000466799">
    <property type="component" value="Unassembled WGS sequence"/>
</dbReference>
<evidence type="ECO:0000313" key="9">
    <source>
        <dbReference type="EMBL" id="MPQ35907.1"/>
    </source>
</evidence>
<dbReference type="InterPro" id="IPR018383">
    <property type="entry name" value="UPF0324_pro"/>
</dbReference>
<evidence type="ECO:0000313" key="12">
    <source>
        <dbReference type="Proteomes" id="UP000466799"/>
    </source>
</evidence>
<accession>A0A0F4HBH4</accession>
<evidence type="ECO:0000313" key="13">
    <source>
        <dbReference type="Proteomes" id="UP000503169"/>
    </source>
</evidence>
<dbReference type="EMBL" id="CP050919">
    <property type="protein sequence ID" value="QIX58035.1"/>
    <property type="molecule type" value="Genomic_DNA"/>
</dbReference>
<dbReference type="PATRIC" id="fig|1613.32.peg.1328"/>
<protein>
    <submittedName>
        <fullName evidence="9">Putative sulfate exporter family transporter</fullName>
    </submittedName>
</protein>
<feature type="transmembrane region" description="Helical" evidence="7">
    <location>
        <begin position="34"/>
        <end position="57"/>
    </location>
</feature>
<feature type="transmembrane region" description="Helical" evidence="7">
    <location>
        <begin position="69"/>
        <end position="87"/>
    </location>
</feature>
<comment type="similarity">
    <text evidence="2">Belongs to the UPF0324 family.</text>
</comment>
<evidence type="ECO:0000313" key="11">
    <source>
        <dbReference type="Proteomes" id="UP000185427"/>
    </source>
</evidence>
<keyword evidence="5 7" id="KW-1133">Transmembrane helix</keyword>
<feature type="transmembrane region" description="Helical" evidence="7">
    <location>
        <begin position="121"/>
        <end position="140"/>
    </location>
</feature>
<evidence type="ECO:0000256" key="3">
    <source>
        <dbReference type="ARBA" id="ARBA00022475"/>
    </source>
</evidence>
<organism evidence="9 12">
    <name type="scientific">Limosilactobacillus fermentum</name>
    <name type="common">Lactobacillus fermentum</name>
    <dbReference type="NCBI Taxonomy" id="1613"/>
    <lineage>
        <taxon>Bacteria</taxon>
        <taxon>Bacillati</taxon>
        <taxon>Bacillota</taxon>
        <taxon>Bacilli</taxon>
        <taxon>Lactobacillales</taxon>
        <taxon>Lactobacillaceae</taxon>
        <taxon>Limosilactobacillus</taxon>
    </lineage>
</organism>
<evidence type="ECO:0000256" key="2">
    <source>
        <dbReference type="ARBA" id="ARBA00007977"/>
    </source>
</evidence>
<feature type="transmembrane region" description="Helical" evidence="7">
    <location>
        <begin position="160"/>
        <end position="179"/>
    </location>
</feature>
<evidence type="ECO:0000256" key="7">
    <source>
        <dbReference type="SAM" id="Phobius"/>
    </source>
</evidence>
<gene>
    <name evidence="8" type="ORF">BUW47_03135</name>
    <name evidence="9" type="ORF">GC247_08555</name>
    <name evidence="10" type="ORF">HCY95_00446</name>
</gene>
<sequence>MNVVLSRNFASAFGLTLICSLLGSYLAGFPYLEVIGALVISLILGMLAQTYEPAISYSQAGIGLISNKFLRLGIILLGFKLNLISLAQAGVKTITLAVFIVTGTILVTYNIARRFGVEDHLAILTASGTGICGAAAVMGISSQFTSKEGQEERDREDEVVAVAIVAILGTLFTLIEIGLKPLLHMTAVQFGVMTGGSLHEIAHAVAAGSAGGPVSLDTAIITKLSRVLLLAPAAIIIGLWYQRKQAKAAGSTNGEKGSLPIPWFMLGFILASVIGTFVPLGAPVLAMLVKLAYLVLGMAMAALGMSVNFRVLLTRGRNALIASTISSVILLTFVILMSKLLF</sequence>
<feature type="transmembrane region" description="Helical" evidence="7">
    <location>
        <begin position="292"/>
        <end position="313"/>
    </location>
</feature>
<reference evidence="8 11" key="1">
    <citation type="submission" date="2016-12" db="EMBL/GenBank/DDBJ databases">
        <title>Complete Genome Sequence of Lactobacillus fermentum Strain SNUV175, a Probiotic for Treatment of Bacterial Vaginosis.</title>
        <authorList>
            <person name="Lee S."/>
            <person name="You H.J."/>
            <person name="Kwon B."/>
            <person name="Ko G."/>
        </authorList>
    </citation>
    <scope>NUCLEOTIDE SEQUENCE [LARGE SCALE GENOMIC DNA]</scope>
    <source>
        <strain evidence="8 11">SNUV175</strain>
    </source>
</reference>
<evidence type="ECO:0000256" key="4">
    <source>
        <dbReference type="ARBA" id="ARBA00022692"/>
    </source>
</evidence>
<proteinExistence type="inferred from homology"/>
<feature type="transmembrane region" description="Helical" evidence="7">
    <location>
        <begin position="224"/>
        <end position="241"/>
    </location>
</feature>
<keyword evidence="3" id="KW-1003">Cell membrane</keyword>
<dbReference type="EMBL" id="WHJL01000116">
    <property type="protein sequence ID" value="MPQ35907.1"/>
    <property type="molecule type" value="Genomic_DNA"/>
</dbReference>
<comment type="subcellular location">
    <subcellularLocation>
        <location evidence="1">Cell membrane</location>
        <topology evidence="1">Multi-pass membrane protein</topology>
    </subcellularLocation>
</comment>
<evidence type="ECO:0000313" key="8">
    <source>
        <dbReference type="EMBL" id="APU45496.1"/>
    </source>
</evidence>
<dbReference type="GO" id="GO:0005886">
    <property type="term" value="C:plasma membrane"/>
    <property type="evidence" value="ECO:0007669"/>
    <property type="project" value="UniProtKB-SubCell"/>
</dbReference>
<evidence type="ECO:0000256" key="5">
    <source>
        <dbReference type="ARBA" id="ARBA00022989"/>
    </source>
</evidence>
<dbReference type="PANTHER" id="PTHR30106">
    <property type="entry name" value="INNER MEMBRANE PROTEIN YEIH-RELATED"/>
    <property type="match status" value="1"/>
</dbReference>
<dbReference type="GeneID" id="83715283"/>
<evidence type="ECO:0000313" key="10">
    <source>
        <dbReference type="EMBL" id="QIX58035.1"/>
    </source>
</evidence>
<evidence type="ECO:0000256" key="1">
    <source>
        <dbReference type="ARBA" id="ARBA00004651"/>
    </source>
</evidence>
<reference evidence="9 12" key="2">
    <citation type="submission" date="2019-10" db="EMBL/GenBank/DDBJ databases">
        <title>Genome Sequencing and assembly of Lactobacillus fermentum I2, a lactic acid bacteria.</title>
        <authorList>
            <person name="Lopes L.S."/>
            <person name="Persinoti G.F."/>
            <person name="Riano-Pachon D.M."/>
            <person name="Labate C.A."/>
        </authorList>
    </citation>
    <scope>NUCLEOTIDE SEQUENCE [LARGE SCALE GENOMIC DNA]</scope>
    <source>
        <strain evidence="9 12">I2</strain>
    </source>
</reference>
<dbReference type="RefSeq" id="WP_003682672.1">
    <property type="nucleotide sequence ID" value="NZ_AP024320.1"/>
</dbReference>
<dbReference type="Proteomes" id="UP000185427">
    <property type="component" value="Chromosome"/>
</dbReference>
<evidence type="ECO:0000256" key="6">
    <source>
        <dbReference type="ARBA" id="ARBA00023136"/>
    </source>
</evidence>
<feature type="transmembrane region" description="Helical" evidence="7">
    <location>
        <begin position="319"/>
        <end position="341"/>
    </location>
</feature>